<dbReference type="InterPro" id="IPR008991">
    <property type="entry name" value="Translation_prot_SH3-like_sf"/>
</dbReference>
<comment type="similarity">
    <text evidence="1 5 6">Belongs to the bacterial ribosomal protein bL19 family.</text>
</comment>
<keyword evidence="3 5" id="KW-0687">Ribonucleoprotein</keyword>
<gene>
    <name evidence="5 8" type="primary">rplS</name>
    <name evidence="8" type="ORF">COY09_02625</name>
</gene>
<dbReference type="AlphaFoldDB" id="A0A2M7UH81"/>
<keyword evidence="2 5" id="KW-0689">Ribosomal protein</keyword>
<evidence type="ECO:0000256" key="5">
    <source>
        <dbReference type="HAMAP-Rule" id="MF_00402"/>
    </source>
</evidence>
<dbReference type="Pfam" id="PF01245">
    <property type="entry name" value="Ribosomal_L19"/>
    <property type="match status" value="1"/>
</dbReference>
<evidence type="ECO:0000313" key="8">
    <source>
        <dbReference type="EMBL" id="PIZ70566.1"/>
    </source>
</evidence>
<comment type="caution">
    <text evidence="8">The sequence shown here is derived from an EMBL/GenBank/DDBJ whole genome shotgun (WGS) entry which is preliminary data.</text>
</comment>
<dbReference type="SUPFAM" id="SSF50104">
    <property type="entry name" value="Translation proteins SH3-like domain"/>
    <property type="match status" value="1"/>
</dbReference>
<dbReference type="Gene3D" id="2.30.30.790">
    <property type="match status" value="1"/>
</dbReference>
<protein>
    <recommendedName>
        <fullName evidence="4 5">Large ribosomal subunit protein bL19</fullName>
    </recommendedName>
</protein>
<dbReference type="EMBL" id="PFOI01000044">
    <property type="protein sequence ID" value="PIZ70566.1"/>
    <property type="molecule type" value="Genomic_DNA"/>
</dbReference>
<sequence length="154" mass="17459">MATKNQKTNQITQKPAVAKTALKKQIQSSRGKYPDVQPGCLIRVYQKVREGKKERLQAFEGLVIARKHGSEPGATITVRREAGGFGVERVYPLHSPFIEKIEIVRRSKVRRAKLYYLRKRAGRKMRLKEKIVLGGIQKASEAQSVAEETQDSEK</sequence>
<dbReference type="InterPro" id="IPR038657">
    <property type="entry name" value="Ribosomal_bL19_sf"/>
</dbReference>
<dbReference type="GO" id="GO:0006412">
    <property type="term" value="P:translation"/>
    <property type="evidence" value="ECO:0007669"/>
    <property type="project" value="UniProtKB-UniRule"/>
</dbReference>
<reference evidence="9" key="1">
    <citation type="submission" date="2017-09" db="EMBL/GenBank/DDBJ databases">
        <title>Depth-based differentiation of microbial function through sediment-hosted aquifers and enrichment of novel symbionts in the deep terrestrial subsurface.</title>
        <authorList>
            <person name="Probst A.J."/>
            <person name="Ladd B."/>
            <person name="Jarett J.K."/>
            <person name="Geller-Mcgrath D.E."/>
            <person name="Sieber C.M.K."/>
            <person name="Emerson J.B."/>
            <person name="Anantharaman K."/>
            <person name="Thomas B.C."/>
            <person name="Malmstrom R."/>
            <person name="Stieglmeier M."/>
            <person name="Klingl A."/>
            <person name="Woyke T."/>
            <person name="Ryan C.M."/>
            <person name="Banfield J.F."/>
        </authorList>
    </citation>
    <scope>NUCLEOTIDE SEQUENCE [LARGE SCALE GENOMIC DNA]</scope>
</reference>
<dbReference type="PRINTS" id="PR00061">
    <property type="entry name" value="RIBOSOMALL19"/>
</dbReference>
<dbReference type="GO" id="GO:0022625">
    <property type="term" value="C:cytosolic large ribosomal subunit"/>
    <property type="evidence" value="ECO:0007669"/>
    <property type="project" value="TreeGrafter"/>
</dbReference>
<organism evidence="8 9">
    <name type="scientific">Candidatus Portnoybacteria bacterium CG_4_10_14_0_2_um_filter_39_11</name>
    <dbReference type="NCBI Taxonomy" id="1974797"/>
    <lineage>
        <taxon>Bacteria</taxon>
        <taxon>Candidatus Portnoyibacteriota</taxon>
    </lineage>
</organism>
<comment type="function">
    <text evidence="5 6">This protein is located at the 30S-50S ribosomal subunit interface and may play a role in the structure and function of the aminoacyl-tRNA binding site.</text>
</comment>
<dbReference type="Proteomes" id="UP000231071">
    <property type="component" value="Unassembled WGS sequence"/>
</dbReference>
<dbReference type="PIRSF" id="PIRSF002191">
    <property type="entry name" value="Ribosomal_L19"/>
    <property type="match status" value="1"/>
</dbReference>
<dbReference type="PANTHER" id="PTHR15680:SF9">
    <property type="entry name" value="LARGE RIBOSOMAL SUBUNIT PROTEIN BL19M"/>
    <property type="match status" value="1"/>
</dbReference>
<dbReference type="HAMAP" id="MF_00402">
    <property type="entry name" value="Ribosomal_bL19"/>
    <property type="match status" value="1"/>
</dbReference>
<evidence type="ECO:0000256" key="1">
    <source>
        <dbReference type="ARBA" id="ARBA00005781"/>
    </source>
</evidence>
<evidence type="ECO:0000256" key="2">
    <source>
        <dbReference type="ARBA" id="ARBA00022980"/>
    </source>
</evidence>
<evidence type="ECO:0000256" key="3">
    <source>
        <dbReference type="ARBA" id="ARBA00023274"/>
    </source>
</evidence>
<feature type="region of interest" description="Disordered" evidence="7">
    <location>
        <begin position="1"/>
        <end position="23"/>
    </location>
</feature>
<proteinExistence type="inferred from homology"/>
<evidence type="ECO:0000256" key="7">
    <source>
        <dbReference type="SAM" id="MobiDB-lite"/>
    </source>
</evidence>
<evidence type="ECO:0000313" key="9">
    <source>
        <dbReference type="Proteomes" id="UP000231071"/>
    </source>
</evidence>
<dbReference type="InterPro" id="IPR018257">
    <property type="entry name" value="Ribosomal_bL19_CS"/>
</dbReference>
<accession>A0A2M7UH81</accession>
<dbReference type="PROSITE" id="PS01015">
    <property type="entry name" value="RIBOSOMAL_L19"/>
    <property type="match status" value="1"/>
</dbReference>
<evidence type="ECO:0000256" key="4">
    <source>
        <dbReference type="ARBA" id="ARBA00035171"/>
    </source>
</evidence>
<dbReference type="InterPro" id="IPR001857">
    <property type="entry name" value="Ribosomal_bL19"/>
</dbReference>
<dbReference type="PANTHER" id="PTHR15680">
    <property type="entry name" value="RIBOSOMAL PROTEIN L19"/>
    <property type="match status" value="1"/>
</dbReference>
<feature type="compositionally biased region" description="Polar residues" evidence="7">
    <location>
        <begin position="1"/>
        <end position="13"/>
    </location>
</feature>
<name>A0A2M7UH81_9BACT</name>
<evidence type="ECO:0000256" key="6">
    <source>
        <dbReference type="RuleBase" id="RU000559"/>
    </source>
</evidence>
<dbReference type="GO" id="GO:0003735">
    <property type="term" value="F:structural constituent of ribosome"/>
    <property type="evidence" value="ECO:0007669"/>
    <property type="project" value="InterPro"/>
</dbReference>
<dbReference type="NCBIfam" id="TIGR01024">
    <property type="entry name" value="rplS_bact"/>
    <property type="match status" value="1"/>
</dbReference>